<dbReference type="Gene3D" id="1.20.200.10">
    <property type="entry name" value="Fumarase/aspartase (Central domain)"/>
    <property type="match status" value="1"/>
</dbReference>
<evidence type="ECO:0000256" key="2">
    <source>
        <dbReference type="NCBIfam" id="TIGR02426"/>
    </source>
</evidence>
<dbReference type="SMART" id="SM00998">
    <property type="entry name" value="ADSL_C"/>
    <property type="match status" value="1"/>
</dbReference>
<dbReference type="EC" id="5.5.1.2" evidence="2"/>
<dbReference type="NCBIfam" id="NF006554">
    <property type="entry name" value="PRK09053.1"/>
    <property type="match status" value="1"/>
</dbReference>
<dbReference type="EMBL" id="LNCU01000014">
    <property type="protein sequence ID" value="KWV60566.1"/>
    <property type="molecule type" value="Genomic_DNA"/>
</dbReference>
<dbReference type="OrthoDB" id="9768878at2"/>
<dbReference type="InterPro" id="IPR020557">
    <property type="entry name" value="Fumarate_lyase_CS"/>
</dbReference>
<organism evidence="5 6">
    <name type="scientific">Bradyrhizobium macuxiense</name>
    <dbReference type="NCBI Taxonomy" id="1755647"/>
    <lineage>
        <taxon>Bacteria</taxon>
        <taxon>Pseudomonadati</taxon>
        <taxon>Pseudomonadota</taxon>
        <taxon>Alphaproteobacteria</taxon>
        <taxon>Hyphomicrobiales</taxon>
        <taxon>Nitrobacteraceae</taxon>
        <taxon>Bradyrhizobium</taxon>
    </lineage>
</organism>
<keyword evidence="6" id="KW-1185">Reference proteome</keyword>
<evidence type="ECO:0000313" key="6">
    <source>
        <dbReference type="Proteomes" id="UP000057737"/>
    </source>
</evidence>
<dbReference type="Proteomes" id="UP000057737">
    <property type="component" value="Unassembled WGS sequence"/>
</dbReference>
<dbReference type="InterPro" id="IPR022761">
    <property type="entry name" value="Fumarate_lyase_N"/>
</dbReference>
<dbReference type="GO" id="GO:0047472">
    <property type="term" value="F:3-carboxy-cis,cis-muconate cycloisomerase activity"/>
    <property type="evidence" value="ECO:0007669"/>
    <property type="project" value="UniProtKB-UniRule"/>
</dbReference>
<feature type="signal peptide" evidence="3">
    <location>
        <begin position="1"/>
        <end position="19"/>
    </location>
</feature>
<dbReference type="InterPro" id="IPR008948">
    <property type="entry name" value="L-Aspartase-like"/>
</dbReference>
<dbReference type="CDD" id="cd01597">
    <property type="entry name" value="pCLME"/>
    <property type="match status" value="1"/>
</dbReference>
<feature type="chain" id="PRO_5007137467" description="3-carboxy-cis,cis-muconate cycloisomerase" evidence="3">
    <location>
        <begin position="20"/>
        <end position="451"/>
    </location>
</feature>
<dbReference type="GO" id="GO:0016829">
    <property type="term" value="F:lyase activity"/>
    <property type="evidence" value="ECO:0007669"/>
    <property type="project" value="UniProtKB-ARBA"/>
</dbReference>
<dbReference type="Gene3D" id="1.10.40.30">
    <property type="entry name" value="Fumarase/aspartase (C-terminal domain)"/>
    <property type="match status" value="1"/>
</dbReference>
<dbReference type="Pfam" id="PF00206">
    <property type="entry name" value="Lyase_1"/>
    <property type="match status" value="1"/>
</dbReference>
<dbReference type="AlphaFoldDB" id="A0A109K496"/>
<name>A0A109K496_9BRAD</name>
<comment type="similarity">
    <text evidence="1">Belongs to the class-II fumarase/aspartase family.</text>
</comment>
<dbReference type="PRINTS" id="PR00149">
    <property type="entry name" value="FUMRATELYASE"/>
</dbReference>
<keyword evidence="5" id="KW-0413">Isomerase</keyword>
<evidence type="ECO:0000259" key="4">
    <source>
        <dbReference type="SMART" id="SM00998"/>
    </source>
</evidence>
<proteinExistence type="inferred from homology"/>
<dbReference type="PRINTS" id="PR00145">
    <property type="entry name" value="ARGSUCLYASE"/>
</dbReference>
<dbReference type="InterPro" id="IPR012789">
    <property type="entry name" value="Protocat_PcaB-like"/>
</dbReference>
<evidence type="ECO:0000313" key="5">
    <source>
        <dbReference type="EMBL" id="KWV60566.1"/>
    </source>
</evidence>
<sequence length="451" mass="47013">MSTALSPLLAPMLSSAAMRAVCDDAAYLQNMLNFEAALARAEAACGVIPAAAAGPIGVACRSESIDRAALAEAATRSGNLAIPLVKALTANVAKADAEAARYVHWGATSQDVIDTATMLTLRAGIDVLLAELDRAVAGFAKLARAHRNTAVVARTWLQHALPMPFGLKLAEYAAGLHRSRKRLQRLRKETLALQFGGAAGTLAALGDKGLAVAEQLAKELDLPLPEAPWHTHRDRIAEAASVFAIIAGTCGKIARDVSLMMQTDVAEAFEPAGVGRGGSSTMPHKRNPVAAASALGAATMAPNLAATIFAAQVQDHERSAGPWHAEWPTLPSLMLVTSGALAAIVDLAEGLEVDVARMRANLDATDGLIMAEAVAMALAEKIGKSDAHHLIEAASKTAVAEKKHLRDVLSADARVTAHLDAGAIAKLFEPMAYQGASQALIDRLLASLNEM</sequence>
<dbReference type="GO" id="GO:0019619">
    <property type="term" value="P:3,4-dihydroxybenzoate catabolic process"/>
    <property type="evidence" value="ECO:0007669"/>
    <property type="project" value="InterPro"/>
</dbReference>
<dbReference type="Pfam" id="PF10397">
    <property type="entry name" value="ADSL_C"/>
    <property type="match status" value="1"/>
</dbReference>
<reference evidence="5 6" key="1">
    <citation type="submission" date="2015-11" db="EMBL/GenBank/DDBJ databases">
        <title>Draft Genome Sequence of the Strain BR 10303 (Bradyrhizobium sp.) isolated from nodules of Centrolobium paraense.</title>
        <authorList>
            <person name="Zelli J.E."/>
            <person name="Simoes-Araujo J.L."/>
            <person name="Barauna A.C."/>
            <person name="Silva K."/>
        </authorList>
    </citation>
    <scope>NUCLEOTIDE SEQUENCE [LARGE SCALE GENOMIC DNA]</scope>
    <source>
        <strain evidence="5 6">BR 10303</strain>
    </source>
</reference>
<evidence type="ECO:0000256" key="1">
    <source>
        <dbReference type="ARBA" id="ARBA00034772"/>
    </source>
</evidence>
<dbReference type="SUPFAM" id="SSF48557">
    <property type="entry name" value="L-aspartase-like"/>
    <property type="match status" value="1"/>
</dbReference>
<accession>A0A109K496</accession>
<gene>
    <name evidence="5" type="ORF">AS156_28030</name>
</gene>
<dbReference type="InterPro" id="IPR019468">
    <property type="entry name" value="AdenyloSucc_lyase_C"/>
</dbReference>
<dbReference type="InterPro" id="IPR000362">
    <property type="entry name" value="Fumarate_lyase_fam"/>
</dbReference>
<keyword evidence="3" id="KW-0732">Signal</keyword>
<dbReference type="PANTHER" id="PTHR43172:SF2">
    <property type="entry name" value="ADENYLOSUCCINATE LYASE C-TERMINAL DOMAIN-CONTAINING PROTEIN"/>
    <property type="match status" value="1"/>
</dbReference>
<dbReference type="PROSITE" id="PS00163">
    <property type="entry name" value="FUMARATE_LYASES"/>
    <property type="match status" value="1"/>
</dbReference>
<comment type="caution">
    <text evidence="5">The sequence shown here is derived from an EMBL/GenBank/DDBJ whole genome shotgun (WGS) entry which is preliminary data.</text>
</comment>
<dbReference type="PANTHER" id="PTHR43172">
    <property type="entry name" value="ADENYLOSUCCINATE LYASE"/>
    <property type="match status" value="1"/>
</dbReference>
<protein>
    <recommendedName>
        <fullName evidence="2">3-carboxy-cis,cis-muconate cycloisomerase</fullName>
        <ecNumber evidence="2">5.5.1.2</ecNumber>
    </recommendedName>
</protein>
<feature type="domain" description="Adenylosuccinate lyase C-terminal" evidence="4">
    <location>
        <begin position="366"/>
        <end position="445"/>
    </location>
</feature>
<dbReference type="NCBIfam" id="TIGR02426">
    <property type="entry name" value="protocat_pcaB"/>
    <property type="match status" value="1"/>
</dbReference>
<evidence type="ECO:0000256" key="3">
    <source>
        <dbReference type="SAM" id="SignalP"/>
    </source>
</evidence>
<dbReference type="RefSeq" id="WP_066499902.1">
    <property type="nucleotide sequence ID" value="NZ_LNCU01000014.1"/>
</dbReference>